<dbReference type="KEGG" id="cjap:GWK36_08385"/>
<reference evidence="4" key="1">
    <citation type="submission" date="2020-01" db="EMBL/GenBank/DDBJ databases">
        <title>Caldichromatium gen. nov., sp. nov., a thermophilic purple sulfur bacterium member of the family Chromatiaceae isolated from Nakabusa hot spring, Japan.</title>
        <authorList>
            <person name="Saini M.K."/>
            <person name="Hanada S."/>
            <person name="Tank M."/>
        </authorList>
    </citation>
    <scope>NUCLEOTIDE SEQUENCE [LARGE SCALE GENOMIC DNA]</scope>
    <source>
        <strain evidence="4">No.7</strain>
    </source>
</reference>
<dbReference type="RefSeq" id="WP_166270762.1">
    <property type="nucleotide sequence ID" value="NZ_CP048029.1"/>
</dbReference>
<accession>A0A6G7VD69</accession>
<dbReference type="EC" id="4.2.1.45" evidence="3"/>
<keyword evidence="3" id="KW-0456">Lyase</keyword>
<organism evidence="3 4">
    <name type="scientific">Caldichromatium japonicum</name>
    <dbReference type="NCBI Taxonomy" id="2699430"/>
    <lineage>
        <taxon>Bacteria</taxon>
        <taxon>Pseudomonadati</taxon>
        <taxon>Pseudomonadota</taxon>
        <taxon>Gammaproteobacteria</taxon>
        <taxon>Chromatiales</taxon>
        <taxon>Chromatiaceae</taxon>
        <taxon>Caldichromatium</taxon>
    </lineage>
</organism>
<dbReference type="CDD" id="cd05252">
    <property type="entry name" value="CDP_GD_SDR_e"/>
    <property type="match status" value="1"/>
</dbReference>
<feature type="region of interest" description="Disordered" evidence="1">
    <location>
        <begin position="358"/>
        <end position="380"/>
    </location>
</feature>
<dbReference type="PANTHER" id="PTHR43245">
    <property type="entry name" value="BIFUNCTIONAL POLYMYXIN RESISTANCE PROTEIN ARNA"/>
    <property type="match status" value="1"/>
</dbReference>
<evidence type="ECO:0000259" key="2">
    <source>
        <dbReference type="Pfam" id="PF01370"/>
    </source>
</evidence>
<feature type="domain" description="NAD-dependent epimerase/dehydratase" evidence="2">
    <location>
        <begin position="23"/>
        <end position="256"/>
    </location>
</feature>
<dbReference type="InterPro" id="IPR001509">
    <property type="entry name" value="Epimerase_deHydtase"/>
</dbReference>
<dbReference type="EMBL" id="CP048029">
    <property type="protein sequence ID" value="QIK37999.1"/>
    <property type="molecule type" value="Genomic_DNA"/>
</dbReference>
<dbReference type="SUPFAM" id="SSF51735">
    <property type="entry name" value="NAD(P)-binding Rossmann-fold domains"/>
    <property type="match status" value="1"/>
</dbReference>
<gene>
    <name evidence="3" type="primary">rfbG</name>
    <name evidence="3" type="ORF">GWK36_08385</name>
</gene>
<dbReference type="InterPro" id="IPR036291">
    <property type="entry name" value="NAD(P)-bd_dom_sf"/>
</dbReference>
<dbReference type="InterPro" id="IPR050177">
    <property type="entry name" value="Lipid_A_modif_metabolic_enz"/>
</dbReference>
<dbReference type="InterPro" id="IPR013445">
    <property type="entry name" value="CDP_4_6_deHydtase"/>
</dbReference>
<feature type="compositionally biased region" description="Polar residues" evidence="1">
    <location>
        <begin position="359"/>
        <end position="380"/>
    </location>
</feature>
<evidence type="ECO:0000313" key="4">
    <source>
        <dbReference type="Proteomes" id="UP000502699"/>
    </source>
</evidence>
<keyword evidence="4" id="KW-1185">Reference proteome</keyword>
<dbReference type="Pfam" id="PF01370">
    <property type="entry name" value="Epimerase"/>
    <property type="match status" value="1"/>
</dbReference>
<dbReference type="NCBIfam" id="TIGR02622">
    <property type="entry name" value="CDP_4_6_dhtase"/>
    <property type="match status" value="1"/>
</dbReference>
<dbReference type="Gene3D" id="3.40.50.720">
    <property type="entry name" value="NAD(P)-binding Rossmann-like Domain"/>
    <property type="match status" value="1"/>
</dbReference>
<dbReference type="GO" id="GO:0047733">
    <property type="term" value="F:CDP-glucose 4,6-dehydratase activity"/>
    <property type="evidence" value="ECO:0007669"/>
    <property type="project" value="UniProtKB-EC"/>
</dbReference>
<dbReference type="Gene3D" id="3.90.25.10">
    <property type="entry name" value="UDP-galactose 4-epimerase, domain 1"/>
    <property type="match status" value="1"/>
</dbReference>
<sequence length="380" mass="42420">MELGPGALEALVVNPEFWSGRRVLVTGHTGFKGSWLTLWLHELGAMVSGYALKPPTEPNLFTVARLESCLIQHCIGDVRDLAALTQAMHSAQPEVVFHLAAQPLVRLAYRDPVATYAVNVLGTVHLLEAVRCCPSVRAVVVVTSDKCYEDRRWAWPYRENDRLGGHEPYAGSKAAAELVVHTYRHAFLSPSRVAVASVRAGNVIGGGDWAEDRLLPDILRASAAGVAVRLRSPQAIRPWQHVLEPLAGYLLLAERLYRDEGNWASAWNFGPDPIDHWPVERVTSWLCERLGCTWESDADPHPRETHLLSLDSSQARLHLGWAPHWSLEKALEQTLAWYQAWRRGADMQALSRQQIRDYQASQTPLSQTRASRMANPSETS</sequence>
<dbReference type="AlphaFoldDB" id="A0A6G7VD69"/>
<evidence type="ECO:0000313" key="3">
    <source>
        <dbReference type="EMBL" id="QIK37999.1"/>
    </source>
</evidence>
<dbReference type="Proteomes" id="UP000502699">
    <property type="component" value="Chromosome"/>
</dbReference>
<protein>
    <submittedName>
        <fullName evidence="3">CDP-glucose 4,6-dehydratase</fullName>
        <ecNumber evidence="3">4.2.1.45</ecNumber>
    </submittedName>
</protein>
<evidence type="ECO:0000256" key="1">
    <source>
        <dbReference type="SAM" id="MobiDB-lite"/>
    </source>
</evidence>
<name>A0A6G7VD69_9GAMM</name>
<proteinExistence type="predicted"/>
<dbReference type="PANTHER" id="PTHR43245:SF10">
    <property type="entry name" value="SUGAR DEHYDRATASE_EPIMERASE YFNG-RELATED"/>
    <property type="match status" value="1"/>
</dbReference>